<organism evidence="1 2">
    <name type="scientific">Stephania japonica</name>
    <dbReference type="NCBI Taxonomy" id="461633"/>
    <lineage>
        <taxon>Eukaryota</taxon>
        <taxon>Viridiplantae</taxon>
        <taxon>Streptophyta</taxon>
        <taxon>Embryophyta</taxon>
        <taxon>Tracheophyta</taxon>
        <taxon>Spermatophyta</taxon>
        <taxon>Magnoliopsida</taxon>
        <taxon>Ranunculales</taxon>
        <taxon>Menispermaceae</taxon>
        <taxon>Menispermoideae</taxon>
        <taxon>Cissampelideae</taxon>
        <taxon>Stephania</taxon>
    </lineage>
</organism>
<name>A0AAP0I5M2_9MAGN</name>
<keyword evidence="2" id="KW-1185">Reference proteome</keyword>
<dbReference type="EMBL" id="JBBNAE010000007">
    <property type="protein sequence ID" value="KAK9109084.1"/>
    <property type="molecule type" value="Genomic_DNA"/>
</dbReference>
<comment type="caution">
    <text evidence="1">The sequence shown here is derived from an EMBL/GenBank/DDBJ whole genome shotgun (WGS) entry which is preliminary data.</text>
</comment>
<evidence type="ECO:0000313" key="2">
    <source>
        <dbReference type="Proteomes" id="UP001417504"/>
    </source>
</evidence>
<reference evidence="1 2" key="1">
    <citation type="submission" date="2024-01" db="EMBL/GenBank/DDBJ databases">
        <title>Genome assemblies of Stephania.</title>
        <authorList>
            <person name="Yang L."/>
        </authorList>
    </citation>
    <scope>NUCLEOTIDE SEQUENCE [LARGE SCALE GENOMIC DNA]</scope>
    <source>
        <strain evidence="1">QJT</strain>
        <tissue evidence="1">Leaf</tissue>
    </source>
</reference>
<sequence>MHSSDRQSSSLYSSFLSGISFCFIKNSRFSSTVSGRVVSNPNRQQHSHNSHISRQFIQLRLQLFQRRKKIERSVARSELDCVDDKYFRLVIGSVLRCHYFLQITVYEGFDTN</sequence>
<protein>
    <submittedName>
        <fullName evidence="1">Uncharacterized protein</fullName>
    </submittedName>
</protein>
<dbReference type="Proteomes" id="UP001417504">
    <property type="component" value="Unassembled WGS sequence"/>
</dbReference>
<accession>A0AAP0I5M2</accession>
<proteinExistence type="predicted"/>
<dbReference type="AlphaFoldDB" id="A0AAP0I5M2"/>
<evidence type="ECO:0000313" key="1">
    <source>
        <dbReference type="EMBL" id="KAK9109084.1"/>
    </source>
</evidence>
<gene>
    <name evidence="1" type="ORF">Sjap_017144</name>
</gene>